<comment type="caution">
    <text evidence="3">The sequence shown here is derived from an EMBL/GenBank/DDBJ whole genome shotgun (WGS) entry which is preliminary data.</text>
</comment>
<keyword evidence="2" id="KW-0732">Signal</keyword>
<evidence type="ECO:0000256" key="1">
    <source>
        <dbReference type="ARBA" id="ARBA00008325"/>
    </source>
</evidence>
<name>A0A8H8DI66_9FUNG</name>
<dbReference type="AlphaFoldDB" id="A0A8H8DI66"/>
<proteinExistence type="inferred from homology"/>
<protein>
    <submittedName>
        <fullName evidence="3">Uncharacterized protein</fullName>
    </submittedName>
</protein>
<organism evidence="3 4">
    <name type="scientific">Olpidium bornovanus</name>
    <dbReference type="NCBI Taxonomy" id="278681"/>
    <lineage>
        <taxon>Eukaryota</taxon>
        <taxon>Fungi</taxon>
        <taxon>Fungi incertae sedis</taxon>
        <taxon>Olpidiomycota</taxon>
        <taxon>Olpidiomycotina</taxon>
        <taxon>Olpidiomycetes</taxon>
        <taxon>Olpidiales</taxon>
        <taxon>Olpidiaceae</taxon>
        <taxon>Olpidium</taxon>
    </lineage>
</organism>
<dbReference type="Pfam" id="PF09435">
    <property type="entry name" value="DUF2015"/>
    <property type="match status" value="1"/>
</dbReference>
<dbReference type="EMBL" id="JAEFCI010007963">
    <property type="protein sequence ID" value="KAG5458752.1"/>
    <property type="molecule type" value="Genomic_DNA"/>
</dbReference>
<keyword evidence="4" id="KW-1185">Reference proteome</keyword>
<dbReference type="Proteomes" id="UP000673691">
    <property type="component" value="Unassembled WGS sequence"/>
</dbReference>
<dbReference type="EMBL" id="JAEFCI010007963">
    <property type="protein sequence ID" value="KAG5458753.1"/>
    <property type="molecule type" value="Genomic_DNA"/>
</dbReference>
<dbReference type="PANTHER" id="PTHR28023">
    <property type="entry name" value="UPF0357 PROTEIN YCL012C"/>
    <property type="match status" value="1"/>
</dbReference>
<gene>
    <name evidence="3" type="ORF">BJ554DRAFT_968</name>
</gene>
<evidence type="ECO:0000313" key="4">
    <source>
        <dbReference type="Proteomes" id="UP000673691"/>
    </source>
</evidence>
<evidence type="ECO:0000256" key="2">
    <source>
        <dbReference type="ARBA" id="ARBA00022729"/>
    </source>
</evidence>
<reference evidence="3" key="1">
    <citation type="journal article" name="Sci. Rep.">
        <title>Genome-scale phylogenetic analyses confirm Olpidium as the closest living zoosporic fungus to the non-flagellated, terrestrial fungi.</title>
        <authorList>
            <person name="Chang Y."/>
            <person name="Rochon D."/>
            <person name="Sekimoto S."/>
            <person name="Wang Y."/>
            <person name="Chovatia M."/>
            <person name="Sandor L."/>
            <person name="Salamov A."/>
            <person name="Grigoriev I.V."/>
            <person name="Stajich J.E."/>
            <person name="Spatafora J.W."/>
        </authorList>
    </citation>
    <scope>NUCLEOTIDE SEQUENCE</scope>
    <source>
        <strain evidence="3">S191</strain>
    </source>
</reference>
<accession>A0A8H8DI66</accession>
<comment type="similarity">
    <text evidence="1">Belongs to the UPF0357 family.</text>
</comment>
<dbReference type="PANTHER" id="PTHR28023:SF1">
    <property type="entry name" value="UPF0357 PROTEIN YCL012C"/>
    <property type="match status" value="1"/>
</dbReference>
<dbReference type="OrthoDB" id="447314at2759"/>
<dbReference type="InterPro" id="IPR018559">
    <property type="entry name" value="DUF2015"/>
</dbReference>
<sequence length="106" mass="12117">MVPRACLLPSCGRSPCAFLYGRRCFRTRGYRLLPTGLPGVPKRQRGSFFQNVQHGLTSDTFDVRANLADSGDIRPGLDADDVQRIMKRYHCSFDQARLIQVQERMR</sequence>
<evidence type="ECO:0000313" key="3">
    <source>
        <dbReference type="EMBL" id="KAG5458752.1"/>
    </source>
</evidence>